<dbReference type="PANTHER" id="PTHR10257:SF59">
    <property type="entry name" value="SERINE_THREONINE PROTEIN PHOSPHATASE 2A 57 KDA REGULATORY SUBUNIT B' KAPPA ISOFORM"/>
    <property type="match status" value="1"/>
</dbReference>
<comment type="function">
    <text evidence="1">The B regulatory subunit might modulate substrate selectivity and catalytic activity, and also might direct the localization of the catalytic enzyme to a particular subcellular compartment.</text>
</comment>
<dbReference type="InterPro" id="IPR002554">
    <property type="entry name" value="PP2A_B56"/>
</dbReference>
<dbReference type="InterPro" id="IPR011989">
    <property type="entry name" value="ARM-like"/>
</dbReference>
<proteinExistence type="inferred from homology"/>
<evidence type="ECO:0000313" key="4">
    <source>
        <dbReference type="Proteomes" id="UP000289738"/>
    </source>
</evidence>
<feature type="compositionally biased region" description="Basic and acidic residues" evidence="2">
    <location>
        <begin position="14"/>
        <end position="23"/>
    </location>
</feature>
<dbReference type="Gramene" id="arahy.Tifrunner.gnm2.ann2.Ah06g384100.1">
    <property type="protein sequence ID" value="arahy.Tifrunner.gnm2.ann2.Ah06g384100.1-CDS"/>
    <property type="gene ID" value="arahy.Tifrunner.gnm2.ann2.Ah06g384100"/>
</dbReference>
<dbReference type="InterPro" id="IPR016024">
    <property type="entry name" value="ARM-type_fold"/>
</dbReference>
<dbReference type="Proteomes" id="UP000289738">
    <property type="component" value="Chromosome A06"/>
</dbReference>
<dbReference type="AlphaFoldDB" id="A0A445CVX9"/>
<dbReference type="PANTHER" id="PTHR10257">
    <property type="entry name" value="SERINE/THREONINE PROTEIN PHOSPHATASE 2A PP2A REGULATORY SUBUNIT B"/>
    <property type="match status" value="1"/>
</dbReference>
<keyword evidence="4" id="KW-1185">Reference proteome</keyword>
<evidence type="ECO:0000256" key="2">
    <source>
        <dbReference type="SAM" id="MobiDB-lite"/>
    </source>
</evidence>
<dbReference type="Gene3D" id="1.25.10.10">
    <property type="entry name" value="Leucine-rich Repeat Variant"/>
    <property type="match status" value="1"/>
</dbReference>
<dbReference type="SUPFAM" id="SSF48371">
    <property type="entry name" value="ARM repeat"/>
    <property type="match status" value="1"/>
</dbReference>
<accession>A0A445CVX9</accession>
<sequence>MLKQFLSKKSQKPLKYDSEKSSRGDSSPSTIDSSCALRTGCWSHIDEDSLAQASTTKESSVPLFLLMNMTVGITQPSMPFKDVPNNDEKLNLFMSKLSLCCVTFDFTNPNCNKDIMMQRDLKRRILIELVDFVGSYDGNNKFNETTILAMRGMFTINLFRVFPPNYSDDGEPRFDSAWPHLQFVYELLLKFITSPGLDVKLAKKYIDYSFILKLLDLFESGDPRERDCLKTILHRLYGKFTMHRSYIRKSVNNIFYSFVYENEKHRGIGELLEFYGSVISGFTLPLKEEHKIFLWRVLIPLHKPKSLGVYFQQLSYCIMLFIEKEQKLSSIVIRGLLKYWPITNSQKEVLFLGEIEEILESIHMVEFQRVMVPLFWRIGCCINSSHSQVAEKSLLLWNNERIANLIAQNCQTILPIIFPALERNIKSHWNSEVVTLTHNIRKTFLDMDKKLFLSCHSRLKEQKVILNLEAEKRKEAWKRLDHVASLKHPLIGNNNHNNSTISSFSPSKTS</sequence>
<evidence type="ECO:0000256" key="1">
    <source>
        <dbReference type="PIRNR" id="PIRNR028043"/>
    </source>
</evidence>
<comment type="similarity">
    <text evidence="1">Belongs to the phosphatase 2A regulatory subunit.</text>
</comment>
<dbReference type="PIRSF" id="PIRSF028043">
    <property type="entry name" value="PP2A_B56"/>
    <property type="match status" value="1"/>
</dbReference>
<name>A0A445CVX9_ARAHY</name>
<dbReference type="GO" id="GO:0019888">
    <property type="term" value="F:protein phosphatase regulator activity"/>
    <property type="evidence" value="ECO:0007669"/>
    <property type="project" value="UniProtKB-UniRule"/>
</dbReference>
<dbReference type="Pfam" id="PF01603">
    <property type="entry name" value="B56"/>
    <property type="match status" value="1"/>
</dbReference>
<dbReference type="OrthoDB" id="10264446at2759"/>
<dbReference type="EMBL" id="SDMP01000006">
    <property type="protein sequence ID" value="RYR55103.1"/>
    <property type="molecule type" value="Genomic_DNA"/>
</dbReference>
<reference evidence="3 4" key="1">
    <citation type="submission" date="2019-01" db="EMBL/GenBank/DDBJ databases">
        <title>Sequencing of cultivated peanut Arachis hypogaea provides insights into genome evolution and oil improvement.</title>
        <authorList>
            <person name="Chen X."/>
        </authorList>
    </citation>
    <scope>NUCLEOTIDE SEQUENCE [LARGE SCALE GENOMIC DNA]</scope>
    <source>
        <strain evidence="4">cv. Fuhuasheng</strain>
        <tissue evidence="3">Leaves</tissue>
    </source>
</reference>
<feature type="region of interest" description="Disordered" evidence="2">
    <location>
        <begin position="1"/>
        <end position="32"/>
    </location>
</feature>
<comment type="caution">
    <text evidence="3">The sequence shown here is derived from an EMBL/GenBank/DDBJ whole genome shotgun (WGS) entry which is preliminary data.</text>
</comment>
<dbReference type="FunFam" id="1.25.10.10:FF:000331">
    <property type="entry name" value="Phosphoprotein phosphatase, putative"/>
    <property type="match status" value="1"/>
</dbReference>
<gene>
    <name evidence="3" type="ORF">Ahy_A06g030348</name>
</gene>
<dbReference type="STRING" id="3818.A0A445CVX9"/>
<organism evidence="3 4">
    <name type="scientific">Arachis hypogaea</name>
    <name type="common">Peanut</name>
    <dbReference type="NCBI Taxonomy" id="3818"/>
    <lineage>
        <taxon>Eukaryota</taxon>
        <taxon>Viridiplantae</taxon>
        <taxon>Streptophyta</taxon>
        <taxon>Embryophyta</taxon>
        <taxon>Tracheophyta</taxon>
        <taxon>Spermatophyta</taxon>
        <taxon>Magnoliopsida</taxon>
        <taxon>eudicotyledons</taxon>
        <taxon>Gunneridae</taxon>
        <taxon>Pentapetalae</taxon>
        <taxon>rosids</taxon>
        <taxon>fabids</taxon>
        <taxon>Fabales</taxon>
        <taxon>Fabaceae</taxon>
        <taxon>Papilionoideae</taxon>
        <taxon>50 kb inversion clade</taxon>
        <taxon>dalbergioids sensu lato</taxon>
        <taxon>Dalbergieae</taxon>
        <taxon>Pterocarpus clade</taxon>
        <taxon>Arachis</taxon>
    </lineage>
</organism>
<evidence type="ECO:0000313" key="3">
    <source>
        <dbReference type="EMBL" id="RYR55103.1"/>
    </source>
</evidence>
<protein>
    <recommendedName>
        <fullName evidence="1">Serine/threonine protein phosphatase 2A regulatory subunit</fullName>
    </recommendedName>
</protein>
<dbReference type="GO" id="GO:0007165">
    <property type="term" value="P:signal transduction"/>
    <property type="evidence" value="ECO:0007669"/>
    <property type="project" value="InterPro"/>
</dbReference>
<dbReference type="GO" id="GO:0000159">
    <property type="term" value="C:protein phosphatase type 2A complex"/>
    <property type="evidence" value="ECO:0007669"/>
    <property type="project" value="UniProtKB-UniRule"/>
</dbReference>
<dbReference type="SMR" id="A0A445CVX9"/>